<keyword evidence="3" id="KW-1185">Reference proteome</keyword>
<dbReference type="Proteomes" id="UP000317715">
    <property type="component" value="Unassembled WGS sequence"/>
</dbReference>
<evidence type="ECO:0000313" key="2">
    <source>
        <dbReference type="EMBL" id="GEB20839.1"/>
    </source>
</evidence>
<gene>
    <name evidence="2" type="ORF">AAU01_35940</name>
</gene>
<dbReference type="AlphaFoldDB" id="A0A4Y3NQ13"/>
<sequence length="159" mass="17318">MPELGEVHGGPFGQGMPVVKHGTQRFTVQRHGMDAAPLRRDGCREGKVHVPGGQLCQAFVPWALPEFENSVRVAGPEGADEQGQRRLAESVLERDPNAPPDHIRFVPNPVQPGLKILQCCLDIGQQRPGCRCQPDPPAIPDQQVHAHYGARPGHSPADR</sequence>
<name>A0A4Y3NQ13_PAEAU</name>
<accession>A0A4Y3NQ13</accession>
<proteinExistence type="predicted"/>
<comment type="caution">
    <text evidence="2">The sequence shown here is derived from an EMBL/GenBank/DDBJ whole genome shotgun (WGS) entry which is preliminary data.</text>
</comment>
<protein>
    <submittedName>
        <fullName evidence="2">Uncharacterized protein</fullName>
    </submittedName>
</protein>
<reference evidence="2 3" key="1">
    <citation type="submission" date="2019-06" db="EMBL/GenBank/DDBJ databases">
        <title>Whole genome shotgun sequence of Paenarthrobacter aurescens NBRC 12136.</title>
        <authorList>
            <person name="Hosoyama A."/>
            <person name="Uohara A."/>
            <person name="Ohji S."/>
            <person name="Ichikawa N."/>
        </authorList>
    </citation>
    <scope>NUCLEOTIDE SEQUENCE [LARGE SCALE GENOMIC DNA]</scope>
    <source>
        <strain evidence="2 3">NBRC 12136</strain>
    </source>
</reference>
<evidence type="ECO:0000256" key="1">
    <source>
        <dbReference type="SAM" id="MobiDB-lite"/>
    </source>
</evidence>
<organism evidence="2 3">
    <name type="scientific">Paenarthrobacter aurescens</name>
    <name type="common">Arthrobacter aurescens</name>
    <dbReference type="NCBI Taxonomy" id="43663"/>
    <lineage>
        <taxon>Bacteria</taxon>
        <taxon>Bacillati</taxon>
        <taxon>Actinomycetota</taxon>
        <taxon>Actinomycetes</taxon>
        <taxon>Micrococcales</taxon>
        <taxon>Micrococcaceae</taxon>
        <taxon>Paenarthrobacter</taxon>
    </lineage>
</organism>
<dbReference type="EMBL" id="BJMD01000027">
    <property type="protein sequence ID" value="GEB20839.1"/>
    <property type="molecule type" value="Genomic_DNA"/>
</dbReference>
<feature type="region of interest" description="Disordered" evidence="1">
    <location>
        <begin position="132"/>
        <end position="159"/>
    </location>
</feature>
<evidence type="ECO:0000313" key="3">
    <source>
        <dbReference type="Proteomes" id="UP000317715"/>
    </source>
</evidence>